<comment type="caution">
    <text evidence="1">The sequence shown here is derived from an EMBL/GenBank/DDBJ whole genome shotgun (WGS) entry which is preliminary data.</text>
</comment>
<accession>A0A8I1GDV3</accession>
<gene>
    <name evidence="1" type="ORF">JDN41_11160</name>
</gene>
<dbReference type="EMBL" id="JAEMUK010000041">
    <property type="protein sequence ID" value="MBJ7544110.1"/>
    <property type="molecule type" value="Genomic_DNA"/>
</dbReference>
<sequence>MTLTVRFSAVGKRRGGRGLFALAFGLVSLALGAGAAEAQLLISRYTVHMEGVRVGHAIVRTTLGPANYKVTVSADVGPVLSNTRINGEATGLRNGSHVTPMRFQFVSSGGEASSVNFAGPDGTPASVNPRLRGVFDPLSALVFAALNPAPPSAEPCKSLIPIILGRARFDIVMSPKPGGTDPRSEIIDCDAYSTVSTPDASGGIGAQNARWQIGFSKVARPALWLVEYLVVPTSNGTMTISREETNISAS</sequence>
<evidence type="ECO:0000313" key="2">
    <source>
        <dbReference type="Proteomes" id="UP000623250"/>
    </source>
</evidence>
<organism evidence="1 2">
    <name type="scientific">Rhodomicrobium udaipurense</name>
    <dbReference type="NCBI Taxonomy" id="1202716"/>
    <lineage>
        <taxon>Bacteria</taxon>
        <taxon>Pseudomonadati</taxon>
        <taxon>Pseudomonadota</taxon>
        <taxon>Alphaproteobacteria</taxon>
        <taxon>Hyphomicrobiales</taxon>
        <taxon>Hyphomicrobiaceae</taxon>
        <taxon>Rhodomicrobium</taxon>
    </lineage>
</organism>
<dbReference type="AlphaFoldDB" id="A0A8I1GDV3"/>
<keyword evidence="2" id="KW-1185">Reference proteome</keyword>
<dbReference type="Proteomes" id="UP000623250">
    <property type="component" value="Unassembled WGS sequence"/>
</dbReference>
<proteinExistence type="predicted"/>
<name>A0A8I1GDV3_9HYPH</name>
<evidence type="ECO:0000313" key="1">
    <source>
        <dbReference type="EMBL" id="MBJ7544110.1"/>
    </source>
</evidence>
<protein>
    <submittedName>
        <fullName evidence="1">DUF3108 domain-containing protein</fullName>
    </submittedName>
</protein>
<reference evidence="1 2" key="1">
    <citation type="submission" date="2020-12" db="EMBL/GenBank/DDBJ databases">
        <title>Revised draft genomes of Rhodomicrobium vannielii ATCC 17100 and Rhodomicrobium udaipurense JA643.</title>
        <authorList>
            <person name="Conners E.M."/>
            <person name="Davenport E.J."/>
            <person name="Bose A."/>
        </authorList>
    </citation>
    <scope>NUCLEOTIDE SEQUENCE [LARGE SCALE GENOMIC DNA]</scope>
    <source>
        <strain evidence="1 2">JA643</strain>
    </source>
</reference>
<dbReference type="RefSeq" id="WP_037239928.1">
    <property type="nucleotide sequence ID" value="NZ_JAEMUK010000041.1"/>
</dbReference>